<keyword evidence="1" id="KW-0812">Transmembrane</keyword>
<organism evidence="2 3">
    <name type="scientific">Mesobacterium hydrothermale</name>
    <dbReference type="NCBI Taxonomy" id="3111907"/>
    <lineage>
        <taxon>Bacteria</taxon>
        <taxon>Pseudomonadati</taxon>
        <taxon>Pseudomonadota</taxon>
        <taxon>Alphaproteobacteria</taxon>
        <taxon>Rhodobacterales</taxon>
        <taxon>Roseobacteraceae</taxon>
        <taxon>Mesobacterium</taxon>
    </lineage>
</organism>
<comment type="caution">
    <text evidence="2">The sequence shown here is derived from an EMBL/GenBank/DDBJ whole genome shotgun (WGS) entry which is preliminary data.</text>
</comment>
<evidence type="ECO:0000313" key="3">
    <source>
        <dbReference type="Proteomes" id="UP001348149"/>
    </source>
</evidence>
<accession>A0ABU6HF60</accession>
<feature type="transmembrane region" description="Helical" evidence="1">
    <location>
        <begin position="106"/>
        <end position="132"/>
    </location>
</feature>
<keyword evidence="3" id="KW-1185">Reference proteome</keyword>
<dbReference type="RefSeq" id="WP_326295943.1">
    <property type="nucleotide sequence ID" value="NZ_JAYLLH010000003.1"/>
</dbReference>
<sequence>MTGAGQPQPRAGAPRRLIGLVALLLFLGMVILLQWRIAPLSPGRFLPQAAFTGYSTADLWAFAQGVGQDPNAVSLYTSLLGWVDPAFIVLFSLWVALTLRPRMLGIVAAVVFALLDMSENIGLLYTLMSFRWDYIFLEFKDMPVPVVSGDMTFLSLLTSAKLTLATLLVAVIAVQAIAGRKAKT</sequence>
<gene>
    <name evidence="2" type="ORF">VK792_03405</name>
</gene>
<keyword evidence="1" id="KW-1133">Transmembrane helix</keyword>
<feature type="transmembrane region" description="Helical" evidence="1">
    <location>
        <begin position="152"/>
        <end position="178"/>
    </location>
</feature>
<feature type="transmembrane region" description="Helical" evidence="1">
    <location>
        <begin position="79"/>
        <end position="99"/>
    </location>
</feature>
<reference evidence="2 3" key="1">
    <citation type="submission" date="2024-01" db="EMBL/GenBank/DDBJ databases">
        <title>Mesobacterium rodlantinim sp. nov., isolated from shallow sea hydrothermal systems off Kueishantao Island.</title>
        <authorList>
            <person name="Su Z."/>
            <person name="Tang K."/>
        </authorList>
    </citation>
    <scope>NUCLEOTIDE SEQUENCE [LARGE SCALE GENOMIC DNA]</scope>
    <source>
        <strain evidence="2 3">TK19101</strain>
    </source>
</reference>
<feature type="transmembrane region" description="Helical" evidence="1">
    <location>
        <begin position="17"/>
        <end position="37"/>
    </location>
</feature>
<protein>
    <submittedName>
        <fullName evidence="2">Uncharacterized protein</fullName>
    </submittedName>
</protein>
<dbReference type="Proteomes" id="UP001348149">
    <property type="component" value="Unassembled WGS sequence"/>
</dbReference>
<proteinExistence type="predicted"/>
<keyword evidence="1" id="KW-0472">Membrane</keyword>
<evidence type="ECO:0000313" key="2">
    <source>
        <dbReference type="EMBL" id="MEC3860319.1"/>
    </source>
</evidence>
<name>A0ABU6HF60_9RHOB</name>
<dbReference type="EMBL" id="JAYLLH010000003">
    <property type="protein sequence ID" value="MEC3860319.1"/>
    <property type="molecule type" value="Genomic_DNA"/>
</dbReference>
<evidence type="ECO:0000256" key="1">
    <source>
        <dbReference type="SAM" id="Phobius"/>
    </source>
</evidence>